<dbReference type="Proteomes" id="UP001233271">
    <property type="component" value="Chromosome 2"/>
</dbReference>
<dbReference type="KEGG" id="ccac:CcaHIS019_0204980"/>
<feature type="region of interest" description="Disordered" evidence="1">
    <location>
        <begin position="1"/>
        <end position="44"/>
    </location>
</feature>
<feature type="compositionally biased region" description="Polar residues" evidence="1">
    <location>
        <begin position="29"/>
        <end position="40"/>
    </location>
</feature>
<proteinExistence type="predicted"/>
<protein>
    <submittedName>
        <fullName evidence="2">Uncharacterized protein</fullName>
    </submittedName>
</protein>
<keyword evidence="3" id="KW-1185">Reference proteome</keyword>
<reference evidence="2" key="1">
    <citation type="journal article" date="2023" name="BMC Genomics">
        <title>Chromosome-level genome assemblies of Cutaneotrichosporon spp. (Trichosporonales, Basidiomycota) reveal imbalanced evolution between nucleotide sequences and chromosome synteny.</title>
        <authorList>
            <person name="Kobayashi Y."/>
            <person name="Kayamori A."/>
            <person name="Aoki K."/>
            <person name="Shiwa Y."/>
            <person name="Matsutani M."/>
            <person name="Fujita N."/>
            <person name="Sugita T."/>
            <person name="Iwasaki W."/>
            <person name="Tanaka N."/>
            <person name="Takashima M."/>
        </authorList>
    </citation>
    <scope>NUCLEOTIDE SEQUENCE</scope>
    <source>
        <strain evidence="2">HIS019</strain>
    </source>
</reference>
<accession>A0AA48KZX7</accession>
<sequence length="86" mass="8735">MTPNIPRISLGGSEVPSVRVGDGPIYPSGATTSPDSSSESGAVANDANANAKLAALATRLETIEAKVAALHVKLDAIIDHLGVDRD</sequence>
<organism evidence="2 3">
    <name type="scientific">Cutaneotrichosporon cavernicola</name>
    <dbReference type="NCBI Taxonomy" id="279322"/>
    <lineage>
        <taxon>Eukaryota</taxon>
        <taxon>Fungi</taxon>
        <taxon>Dikarya</taxon>
        <taxon>Basidiomycota</taxon>
        <taxon>Agaricomycotina</taxon>
        <taxon>Tremellomycetes</taxon>
        <taxon>Trichosporonales</taxon>
        <taxon>Trichosporonaceae</taxon>
        <taxon>Cutaneotrichosporon</taxon>
    </lineage>
</organism>
<name>A0AA48KZX7_9TREE</name>
<dbReference type="AlphaFoldDB" id="A0AA48KZX7"/>
<evidence type="ECO:0000313" key="2">
    <source>
        <dbReference type="EMBL" id="BEI89136.1"/>
    </source>
</evidence>
<evidence type="ECO:0000313" key="3">
    <source>
        <dbReference type="Proteomes" id="UP001233271"/>
    </source>
</evidence>
<evidence type="ECO:0000256" key="1">
    <source>
        <dbReference type="SAM" id="MobiDB-lite"/>
    </source>
</evidence>
<gene>
    <name evidence="2" type="ORF">CcaverHIS019_0204980</name>
</gene>
<dbReference type="RefSeq" id="XP_060454402.1">
    <property type="nucleotide sequence ID" value="XM_060597516.1"/>
</dbReference>
<dbReference type="GeneID" id="85493007"/>
<dbReference type="EMBL" id="AP028213">
    <property type="protein sequence ID" value="BEI89136.1"/>
    <property type="molecule type" value="Genomic_DNA"/>
</dbReference>